<evidence type="ECO:0000256" key="1">
    <source>
        <dbReference type="ARBA" id="ARBA00022729"/>
    </source>
</evidence>
<dbReference type="PANTHER" id="PTHR35936">
    <property type="entry name" value="MEMBRANE-BOUND LYTIC MUREIN TRANSGLYCOSYLASE F"/>
    <property type="match status" value="1"/>
</dbReference>
<dbReference type="SMART" id="SM00062">
    <property type="entry name" value="PBPb"/>
    <property type="match status" value="1"/>
</dbReference>
<accession>A0A233SX28</accession>
<name>A0A233SX28_STRDA</name>
<reference evidence="3 4" key="1">
    <citation type="submission" date="2016-07" db="EMBL/GenBank/DDBJ databases">
        <title>Draft genome of Streptomyces diastatochromogenes.</title>
        <authorList>
            <person name="Podduturi R."/>
            <person name="Lukassen M.B."/>
            <person name="Clausen N."/>
            <person name="Nielsen J.L."/>
            <person name="Jorgensen N.O."/>
        </authorList>
    </citation>
    <scope>NUCLEOTIDE SEQUENCE [LARGE SCALE GENOMIC DNA]</scope>
    <source>
        <strain evidence="3 4">DSM 40608</strain>
    </source>
</reference>
<organism evidence="3 4">
    <name type="scientific">Streptomyces diastatochromogenes</name>
    <dbReference type="NCBI Taxonomy" id="42236"/>
    <lineage>
        <taxon>Bacteria</taxon>
        <taxon>Bacillati</taxon>
        <taxon>Actinomycetota</taxon>
        <taxon>Actinomycetes</taxon>
        <taxon>Kitasatosporales</taxon>
        <taxon>Streptomycetaceae</taxon>
        <taxon>Streptomyces</taxon>
    </lineage>
</organism>
<dbReference type="SUPFAM" id="SSF53850">
    <property type="entry name" value="Periplasmic binding protein-like II"/>
    <property type="match status" value="1"/>
</dbReference>
<dbReference type="CDD" id="cd01002">
    <property type="entry name" value="PBP2_Ehub_like"/>
    <property type="match status" value="1"/>
</dbReference>
<dbReference type="PANTHER" id="PTHR35936:SF17">
    <property type="entry name" value="ARGININE-BINDING EXTRACELLULAR PROTEIN ARTP"/>
    <property type="match status" value="1"/>
</dbReference>
<evidence type="ECO:0000313" key="3">
    <source>
        <dbReference type="EMBL" id="OXZ00180.1"/>
    </source>
</evidence>
<dbReference type="PROSITE" id="PS51318">
    <property type="entry name" value="TAT"/>
    <property type="match status" value="1"/>
</dbReference>
<dbReference type="InterPro" id="IPR014337">
    <property type="entry name" value="Ectoine_EhuB"/>
</dbReference>
<dbReference type="Pfam" id="PF00497">
    <property type="entry name" value="SBP_bac_3"/>
    <property type="match status" value="1"/>
</dbReference>
<dbReference type="OrthoDB" id="9768183at2"/>
<protein>
    <submittedName>
        <fullName evidence="3">Ectoine/hydroxyectoine ABC transporter substrate-binding protein EhuB</fullName>
    </submittedName>
</protein>
<dbReference type="GO" id="GO:0051470">
    <property type="term" value="P:ectoine transmembrane transport"/>
    <property type="evidence" value="ECO:0007669"/>
    <property type="project" value="InterPro"/>
</dbReference>
<dbReference type="InterPro" id="IPR006311">
    <property type="entry name" value="TAT_signal"/>
</dbReference>
<evidence type="ECO:0000259" key="2">
    <source>
        <dbReference type="SMART" id="SM00062"/>
    </source>
</evidence>
<dbReference type="AlphaFoldDB" id="A0A233SX28"/>
<dbReference type="EMBL" id="MCGQ01000003">
    <property type="protein sequence ID" value="OXZ00180.1"/>
    <property type="molecule type" value="Genomic_DNA"/>
</dbReference>
<gene>
    <name evidence="3" type="ORF">BEK98_01290</name>
</gene>
<feature type="domain" description="Solute-binding protein family 3/N-terminal" evidence="2">
    <location>
        <begin position="61"/>
        <end position="291"/>
    </location>
</feature>
<proteinExistence type="predicted"/>
<comment type="caution">
    <text evidence="3">The sequence shown here is derived from an EMBL/GenBank/DDBJ whole genome shotgun (WGS) entry which is preliminary data.</text>
</comment>
<dbReference type="RefSeq" id="WP_094214458.1">
    <property type="nucleotide sequence ID" value="NZ_MCGQ01000003.1"/>
</dbReference>
<dbReference type="Gene3D" id="3.40.190.10">
    <property type="entry name" value="Periplasmic binding protein-like II"/>
    <property type="match status" value="2"/>
</dbReference>
<dbReference type="NCBIfam" id="TIGR02995">
    <property type="entry name" value="ectoine_ehuB"/>
    <property type="match status" value="1"/>
</dbReference>
<evidence type="ECO:0000313" key="4">
    <source>
        <dbReference type="Proteomes" id="UP000215483"/>
    </source>
</evidence>
<sequence length="305" mass="32799">MAPPLGNDVHTIRSEHRHSRRSVLAGLTAAGVLGAAACTRVASASGTRGGDLLDRLRAQGVVRLGIAGEIPFGYIDRNGHLTGEAPELAKVIFKRLGVDRVQPVPTEFGSLIPGLNSQQFDVVAAGMYVNPERCQQVIFADPDYQMLDSFIVRKGNPKGLHSYRDVVAKKARFATGTGYAEIQYAVEAGYKESDILIVPDQVAGLNAVEAGRVDAFAGTALTAREVVKKSAKAEATKPFAPLVKGKPHVDGGAFAFRPTETRLRDAFNVELRKLRQSGELFRILRPFGFTKAELTDLTAKELCGG</sequence>
<keyword evidence="1" id="KW-0732">Signal</keyword>
<dbReference type="InterPro" id="IPR001638">
    <property type="entry name" value="Solute-binding_3/MltF_N"/>
</dbReference>
<dbReference type="GO" id="GO:0033294">
    <property type="term" value="F:ectoine binding"/>
    <property type="evidence" value="ECO:0007669"/>
    <property type="project" value="InterPro"/>
</dbReference>
<dbReference type="Proteomes" id="UP000215483">
    <property type="component" value="Unassembled WGS sequence"/>
</dbReference>
<keyword evidence="4" id="KW-1185">Reference proteome</keyword>